<gene>
    <name evidence="4" type="ORF">TSTA_059830</name>
</gene>
<evidence type="ECO:0000313" key="4">
    <source>
        <dbReference type="EMBL" id="EED22485.1"/>
    </source>
</evidence>
<organism evidence="4 5">
    <name type="scientific">Talaromyces stipitatus (strain ATCC 10500 / CBS 375.48 / QM 6759 / NRRL 1006)</name>
    <name type="common">Penicillium stipitatum</name>
    <dbReference type="NCBI Taxonomy" id="441959"/>
    <lineage>
        <taxon>Eukaryota</taxon>
        <taxon>Fungi</taxon>
        <taxon>Dikarya</taxon>
        <taxon>Ascomycota</taxon>
        <taxon>Pezizomycotina</taxon>
        <taxon>Eurotiomycetes</taxon>
        <taxon>Eurotiomycetidae</taxon>
        <taxon>Eurotiales</taxon>
        <taxon>Trichocomaceae</taxon>
        <taxon>Talaromyces</taxon>
        <taxon>Talaromyces sect. Talaromyces</taxon>
    </lineage>
</organism>
<dbReference type="RefSeq" id="XP_002339872.1">
    <property type="nucleotide sequence ID" value="XM_002339831.1"/>
</dbReference>
<dbReference type="HOGENOM" id="CLU_2442365_0_0_1"/>
<dbReference type="EMBL" id="EQ962652">
    <property type="protein sequence ID" value="EED22485.1"/>
    <property type="molecule type" value="Genomic_DNA"/>
</dbReference>
<evidence type="ECO:0000256" key="2">
    <source>
        <dbReference type="ARBA" id="ARBA00015560"/>
    </source>
</evidence>
<accession>B8LTB1</accession>
<evidence type="ECO:0000256" key="1">
    <source>
        <dbReference type="ARBA" id="ARBA00009042"/>
    </source>
</evidence>
<protein>
    <recommendedName>
        <fullName evidence="2">Fucose-specific lectin</fullName>
    </recommendedName>
</protein>
<dbReference type="GeneID" id="8108609"/>
<dbReference type="InParanoid" id="B8LTB1"/>
<dbReference type="OrthoDB" id="407298at2759"/>
<dbReference type="Proteomes" id="UP000001745">
    <property type="component" value="Unassembled WGS sequence"/>
</dbReference>
<keyword evidence="5" id="KW-1185">Reference proteome</keyword>
<sequence>MAYVASLDAIEFFRDGKRHIRVYYQFSGVDKVIRESCYHQEHGWFVKGDGVVTDLAKNNTPITATRWTEDGGSTQIRVFFLDEQNNIRQV</sequence>
<dbReference type="VEuPathDB" id="FungiDB:TSTA_059830"/>
<keyword evidence="3" id="KW-0430">Lectin</keyword>
<comment type="similarity">
    <text evidence="1">Belongs to the fungal fucose-specific lectin family.</text>
</comment>
<dbReference type="GO" id="GO:0030246">
    <property type="term" value="F:carbohydrate binding"/>
    <property type="evidence" value="ECO:0007669"/>
    <property type="project" value="UniProtKB-KW"/>
</dbReference>
<evidence type="ECO:0000256" key="3">
    <source>
        <dbReference type="ARBA" id="ARBA00022734"/>
    </source>
</evidence>
<dbReference type="PhylomeDB" id="B8LTB1"/>
<dbReference type="SUPFAM" id="SSF89372">
    <property type="entry name" value="Fucose-specific lectin"/>
    <property type="match status" value="1"/>
</dbReference>
<dbReference type="InterPro" id="IPR012475">
    <property type="entry name" value="Fungal_lectin"/>
</dbReference>
<dbReference type="Gene3D" id="2.120.10.70">
    <property type="entry name" value="Fucose-specific lectin"/>
    <property type="match status" value="1"/>
</dbReference>
<name>B8LTB1_TALSN</name>
<reference evidence="5" key="1">
    <citation type="journal article" date="2015" name="Genome Announc.">
        <title>Genome sequence of the AIDS-associated pathogen Penicillium marneffei (ATCC18224) and its near taxonomic relative Talaromyces stipitatus (ATCC10500).</title>
        <authorList>
            <person name="Nierman W.C."/>
            <person name="Fedorova-Abrams N.D."/>
            <person name="Andrianopoulos A."/>
        </authorList>
    </citation>
    <scope>NUCLEOTIDE SEQUENCE [LARGE SCALE GENOMIC DNA]</scope>
    <source>
        <strain evidence="5">ATCC 10500 / CBS 375.48 / QM 6759 / NRRL 1006</strain>
    </source>
</reference>
<dbReference type="AlphaFoldDB" id="B8LTB1"/>
<evidence type="ECO:0000313" key="5">
    <source>
        <dbReference type="Proteomes" id="UP000001745"/>
    </source>
</evidence>
<dbReference type="Pfam" id="PF07938">
    <property type="entry name" value="Fungal_lectin"/>
    <property type="match status" value="1"/>
</dbReference>
<proteinExistence type="inferred from homology"/>